<dbReference type="SUPFAM" id="SSF53474">
    <property type="entry name" value="alpha/beta-Hydrolases"/>
    <property type="match status" value="1"/>
</dbReference>
<dbReference type="NCBIfam" id="TIGR00976">
    <property type="entry name" value="CocE_NonD"/>
    <property type="match status" value="1"/>
</dbReference>
<keyword evidence="1 3" id="KW-0378">Hydrolase</keyword>
<protein>
    <submittedName>
        <fullName evidence="3">CocE/NonD family hydrolase</fullName>
    </submittedName>
</protein>
<proteinExistence type="predicted"/>
<dbReference type="InterPro" id="IPR000383">
    <property type="entry name" value="Xaa-Pro-like_dom"/>
</dbReference>
<reference evidence="3 4" key="1">
    <citation type="submission" date="2020-04" db="EMBL/GenBank/DDBJ databases">
        <title>Nesterenkonia sp. nov., isolated from marine sediment.</title>
        <authorList>
            <person name="Zhang G."/>
        </authorList>
    </citation>
    <scope>NUCLEOTIDE SEQUENCE [LARGE SCALE GENOMIC DNA]</scope>
    <source>
        <strain evidence="3 4">MY13</strain>
    </source>
</reference>
<dbReference type="GO" id="GO:0008239">
    <property type="term" value="F:dipeptidyl-peptidase activity"/>
    <property type="evidence" value="ECO:0007669"/>
    <property type="project" value="InterPro"/>
</dbReference>
<dbReference type="PANTHER" id="PTHR43056">
    <property type="entry name" value="PEPTIDASE S9 PROLYL OLIGOPEPTIDASE"/>
    <property type="match status" value="1"/>
</dbReference>
<accession>A0A7X8YDK2</accession>
<keyword evidence="4" id="KW-1185">Reference proteome</keyword>
<dbReference type="Gene3D" id="3.40.50.1820">
    <property type="entry name" value="alpha/beta hydrolase"/>
    <property type="match status" value="1"/>
</dbReference>
<dbReference type="Gene3D" id="2.60.120.260">
    <property type="entry name" value="Galactose-binding domain-like"/>
    <property type="match status" value="1"/>
</dbReference>
<name>A0A7X8YDK2_9MICC</name>
<dbReference type="PANTHER" id="PTHR43056:SF10">
    <property type="entry name" value="COCE_NOND FAMILY, PUTATIVE (AFU_ORTHOLOGUE AFUA_7G00600)-RELATED"/>
    <property type="match status" value="1"/>
</dbReference>
<evidence type="ECO:0000313" key="4">
    <source>
        <dbReference type="Proteomes" id="UP000523139"/>
    </source>
</evidence>
<dbReference type="EMBL" id="JABAHY010000003">
    <property type="protein sequence ID" value="NLS09461.1"/>
    <property type="molecule type" value="Genomic_DNA"/>
</dbReference>
<dbReference type="AlphaFoldDB" id="A0A7X8YDK2"/>
<dbReference type="InterPro" id="IPR008979">
    <property type="entry name" value="Galactose-bd-like_sf"/>
</dbReference>
<dbReference type="Gene3D" id="1.10.3020.10">
    <property type="entry name" value="alpha-amino acid ester hydrolase ( Helical cap domain)"/>
    <property type="match status" value="1"/>
</dbReference>
<dbReference type="Proteomes" id="UP000523139">
    <property type="component" value="Unassembled WGS sequence"/>
</dbReference>
<dbReference type="SMART" id="SM00939">
    <property type="entry name" value="PepX_C"/>
    <property type="match status" value="1"/>
</dbReference>
<sequence length="675" mass="75550">MQTVTSLPYEVEETENLWITVSDGTRLAARLWKPVGSEQQPVPGIVEAIPYRKRDLTAQRDSVHHPYMAGHGYACLRLDLRGSGDSEGVLEDEYLERELQDIEEVLQWLADQPWCSGRTGIMGISWGGFNGLQVAARRPKSLGAVVTVASTDDRYADDVHYMGGLLLTDNLSWASTMFAYTSCPPDPEVVGDAWQDMWRERIEGSGLWLEKWLQHQRRDDYWKHGSINENFDDVEVPVFAVSGWADGYSNSVFRLLEGLNTPTRGLIGPWSHKYPHQGEPGPAIGWLQEVVAWWDYWLKDKTGNGAMDGPELSIWMQDSIEPATAYSERPGRWVGEPSWPSPRIKEVRHQLGRHSILPAGSQENSPPVSISSPLSVGLYGGKWCSYNAPPDLPYDQREEDGGAMIFTTDPLEEPLELLGAPVAELTFQVDRPVAQVAVRLSDVAPDDAATRVSYGVANLNHLQGHDSPELLEPGKKYTVRVQLNGMAQSFPAGHRLRLSVSTSYWPVTWPSPEPVRLTIHPQESALLLPERPTTEEAPSLTPEFGEPEGTEALTVDQVVPGDLDWKVSRSLVDLSGQLEVVKDLGVVHLPDIDLNVTRRATETYSFVGRDYDSVRGETDWTMGFSRGDWEVEIRTRTVLTSTPTDFHIYAELDAYEGQRRFAAKTWETSLPRDHL</sequence>
<evidence type="ECO:0000313" key="3">
    <source>
        <dbReference type="EMBL" id="NLS09461.1"/>
    </source>
</evidence>
<comment type="caution">
    <text evidence="3">The sequence shown here is derived from an EMBL/GenBank/DDBJ whole genome shotgun (WGS) entry which is preliminary data.</text>
</comment>
<dbReference type="RefSeq" id="WP_168886954.1">
    <property type="nucleotide sequence ID" value="NZ_JABAHY010000003.1"/>
</dbReference>
<organism evidence="3 4">
    <name type="scientific">Nesterenkonia sedimenti</name>
    <dbReference type="NCBI Taxonomy" id="1463632"/>
    <lineage>
        <taxon>Bacteria</taxon>
        <taxon>Bacillati</taxon>
        <taxon>Actinomycetota</taxon>
        <taxon>Actinomycetes</taxon>
        <taxon>Micrococcales</taxon>
        <taxon>Micrococcaceae</taxon>
        <taxon>Nesterenkonia</taxon>
    </lineage>
</organism>
<dbReference type="Pfam" id="PF08530">
    <property type="entry name" value="PepX_C"/>
    <property type="match status" value="1"/>
</dbReference>
<dbReference type="InterPro" id="IPR029058">
    <property type="entry name" value="AB_hydrolase_fold"/>
</dbReference>
<evidence type="ECO:0000256" key="1">
    <source>
        <dbReference type="ARBA" id="ARBA00022801"/>
    </source>
</evidence>
<gene>
    <name evidence="3" type="ORF">HGQ17_05445</name>
</gene>
<dbReference type="InterPro" id="IPR013736">
    <property type="entry name" value="Xaa-Pro_dipept_C"/>
</dbReference>
<dbReference type="SUPFAM" id="SSF49785">
    <property type="entry name" value="Galactose-binding domain-like"/>
    <property type="match status" value="1"/>
</dbReference>
<dbReference type="InterPro" id="IPR005674">
    <property type="entry name" value="CocE/Ser_esterase"/>
</dbReference>
<dbReference type="Pfam" id="PF02129">
    <property type="entry name" value="Peptidase_S15"/>
    <property type="match status" value="1"/>
</dbReference>
<dbReference type="InterPro" id="IPR050585">
    <property type="entry name" value="Xaa-Pro_dipeptidyl-ppase/CocE"/>
</dbReference>
<evidence type="ECO:0000259" key="2">
    <source>
        <dbReference type="SMART" id="SM00939"/>
    </source>
</evidence>
<feature type="domain" description="Xaa-Pro dipeptidyl-peptidase C-terminal" evidence="2">
    <location>
        <begin position="291"/>
        <end position="550"/>
    </location>
</feature>